<dbReference type="AlphaFoldDB" id="E3I7B3"/>
<dbReference type="InterPro" id="IPR035965">
    <property type="entry name" value="PAS-like_dom_sf"/>
</dbReference>
<dbReference type="Gene3D" id="2.10.70.100">
    <property type="match status" value="1"/>
</dbReference>
<dbReference type="InterPro" id="IPR011006">
    <property type="entry name" value="CheY-like_superfamily"/>
</dbReference>
<dbReference type="Pfam" id="PF02518">
    <property type="entry name" value="HATPase_c"/>
    <property type="match status" value="1"/>
</dbReference>
<evidence type="ECO:0000256" key="7">
    <source>
        <dbReference type="SAM" id="Coils"/>
    </source>
</evidence>
<dbReference type="FunFam" id="3.30.450.20:FF:000099">
    <property type="entry name" value="Sensory box sensor histidine kinase"/>
    <property type="match status" value="1"/>
</dbReference>
<dbReference type="NCBIfam" id="TIGR00229">
    <property type="entry name" value="sensory_box"/>
    <property type="match status" value="2"/>
</dbReference>
<sequence length="836" mass="92130">MAASLLTEAGIDVQPCADLPNLVAELQDGAGFAVVAEEALRGADTRSLSAFIECQPEWSDFPFILLTFRGGGLERNPSAKRLLDMLGNVTFLERPFHPTTFVSLAQAALRSRRRQYEARARLVALRKAEEELQLALSAGKLGAWTLEVPSRRLMASPQCKAIFGRTADAAFSFDDLVASLHPDDRDAAFRAASTGLDTGSDYDGEYRCVWPDGSVHWIAVRGRPVFFDHEKRAHRITGVSSDITARKQSEESLLDSERELRQLADSIPTLCWMAEPDGDVVWYNERWYSYTGSKPEDVKGWGWKSLHDPAALPLVLERWEKSLRSGEPFEMVFPLRDANGWFRSFLTRVVPVRDSSGQITRWFGSNTDISQQQEVEAALRDLAAQLERRVDERTREREEALQKLHEVRKIEVIGQLTGGVAHDFNNLLMPILAGLEMLQRRYPDDERTQRLIGMALQGAERSRTLISRLLSFARRQNLEARPVDVGDLVNGMMDLMLRTLGPQIDIHLKIAEGLPAASVDPNQFELALLNLAVNSRDAMPDGGRIIIEISLETVQNDSKDLKSGAYIRVAVTDTGYGMDEATLQHAIEPFYSTKGVGKGTGLGLSMVYGLAAQSGGMLRLASRSGEGTTAELLLPSTASVAGAIKDSADETLSRGRPLSILLVDDEELARKSAAEMLADLGHSVTQAGSAETAIELLGAHQFDLIATDYLMPRRNGLELVEDARSIRPGLAAVIITGFANIPKERAADLVVLSKPFRQTELARALADAWGKEALLADNKAGADSIWAGTYVRLEREGIFQRRLPIMRFANDLQRRVLPSKRLHASQNDGMFGSSGS</sequence>
<dbReference type="InterPro" id="IPR013655">
    <property type="entry name" value="PAS_fold_3"/>
</dbReference>
<dbReference type="EC" id="2.7.13.3" evidence="2"/>
<dbReference type="SMART" id="SM00086">
    <property type="entry name" value="PAC"/>
    <property type="match status" value="2"/>
</dbReference>
<dbReference type="eggNOG" id="COG2202">
    <property type="taxonomic scope" value="Bacteria"/>
</dbReference>
<dbReference type="eggNOG" id="COG0784">
    <property type="taxonomic scope" value="Bacteria"/>
</dbReference>
<dbReference type="Gene3D" id="1.10.287.130">
    <property type="match status" value="1"/>
</dbReference>
<dbReference type="SUPFAM" id="SSF47384">
    <property type="entry name" value="Homodimeric domain of signal transducing histidine kinase"/>
    <property type="match status" value="1"/>
</dbReference>
<feature type="coiled-coil region" evidence="7">
    <location>
        <begin position="369"/>
        <end position="403"/>
    </location>
</feature>
<gene>
    <name evidence="12" type="ordered locus">Rvan_1512</name>
</gene>
<dbReference type="PRINTS" id="PR00344">
    <property type="entry name" value="BCTRLSENSOR"/>
</dbReference>
<dbReference type="PROSITE" id="PS50110">
    <property type="entry name" value="RESPONSE_REGULATORY"/>
    <property type="match status" value="1"/>
</dbReference>
<dbReference type="SMART" id="SM00387">
    <property type="entry name" value="HATPase_c"/>
    <property type="match status" value="1"/>
</dbReference>
<feature type="domain" description="PAC" evidence="11">
    <location>
        <begin position="329"/>
        <end position="381"/>
    </location>
</feature>
<evidence type="ECO:0000313" key="13">
    <source>
        <dbReference type="Proteomes" id="UP000001399"/>
    </source>
</evidence>
<dbReference type="Gene3D" id="3.30.450.20">
    <property type="entry name" value="PAS domain"/>
    <property type="match status" value="2"/>
</dbReference>
<organism evidence="12 13">
    <name type="scientific">Rhodomicrobium vannielii (strain ATCC 17100 / DSM 162 / LMG 4299 / NCIMB 10020 / ATH 3.1.1)</name>
    <dbReference type="NCBI Taxonomy" id="648757"/>
    <lineage>
        <taxon>Bacteria</taxon>
        <taxon>Pseudomonadati</taxon>
        <taxon>Pseudomonadota</taxon>
        <taxon>Alphaproteobacteria</taxon>
        <taxon>Hyphomicrobiales</taxon>
        <taxon>Hyphomicrobiaceae</taxon>
        <taxon>Rhodomicrobium</taxon>
    </lineage>
</organism>
<dbReference type="Proteomes" id="UP000001399">
    <property type="component" value="Chromosome"/>
</dbReference>
<dbReference type="eggNOG" id="COG4191">
    <property type="taxonomic scope" value="Bacteria"/>
</dbReference>
<name>E3I7B3_RHOVT</name>
<dbReference type="OrthoDB" id="9796100at2"/>
<dbReference type="GO" id="GO:0000155">
    <property type="term" value="F:phosphorelay sensor kinase activity"/>
    <property type="evidence" value="ECO:0007669"/>
    <property type="project" value="InterPro"/>
</dbReference>
<dbReference type="InterPro" id="IPR005467">
    <property type="entry name" value="His_kinase_dom"/>
</dbReference>
<dbReference type="SMART" id="SM00448">
    <property type="entry name" value="REC"/>
    <property type="match status" value="1"/>
</dbReference>
<dbReference type="CDD" id="cd00082">
    <property type="entry name" value="HisKA"/>
    <property type="match status" value="1"/>
</dbReference>
<dbReference type="CDD" id="cd00156">
    <property type="entry name" value="REC"/>
    <property type="match status" value="1"/>
</dbReference>
<keyword evidence="3 6" id="KW-0597">Phosphoprotein</keyword>
<evidence type="ECO:0000256" key="4">
    <source>
        <dbReference type="ARBA" id="ARBA00022679"/>
    </source>
</evidence>
<keyword evidence="13" id="KW-1185">Reference proteome</keyword>
<keyword evidence="5 12" id="KW-0418">Kinase</keyword>
<dbReference type="Pfam" id="PF00512">
    <property type="entry name" value="HisKA"/>
    <property type="match status" value="1"/>
</dbReference>
<evidence type="ECO:0000313" key="12">
    <source>
        <dbReference type="EMBL" id="ADP70764.1"/>
    </source>
</evidence>
<dbReference type="SMART" id="SM00091">
    <property type="entry name" value="PAS"/>
    <property type="match status" value="2"/>
</dbReference>
<dbReference type="STRING" id="648757.Rvan_1512"/>
<evidence type="ECO:0000256" key="1">
    <source>
        <dbReference type="ARBA" id="ARBA00000085"/>
    </source>
</evidence>
<keyword evidence="4" id="KW-0808">Transferase</keyword>
<dbReference type="InterPro" id="IPR000700">
    <property type="entry name" value="PAS-assoc_C"/>
</dbReference>
<evidence type="ECO:0000259" key="10">
    <source>
        <dbReference type="PROSITE" id="PS50112"/>
    </source>
</evidence>
<feature type="modified residue" description="4-aspartylphosphate" evidence="6">
    <location>
        <position position="708"/>
    </location>
</feature>
<dbReference type="SUPFAM" id="SSF52172">
    <property type="entry name" value="CheY-like"/>
    <property type="match status" value="1"/>
</dbReference>
<dbReference type="InterPro" id="IPR004358">
    <property type="entry name" value="Sig_transdc_His_kin-like_C"/>
</dbReference>
<dbReference type="CDD" id="cd00130">
    <property type="entry name" value="PAS"/>
    <property type="match status" value="2"/>
</dbReference>
<evidence type="ECO:0000259" key="11">
    <source>
        <dbReference type="PROSITE" id="PS50113"/>
    </source>
</evidence>
<accession>E3I7B3</accession>
<dbReference type="SUPFAM" id="SSF55874">
    <property type="entry name" value="ATPase domain of HSP90 chaperone/DNA topoisomerase II/histidine kinase"/>
    <property type="match status" value="1"/>
</dbReference>
<dbReference type="InterPro" id="IPR052162">
    <property type="entry name" value="Sensor_kinase/Photoreceptor"/>
</dbReference>
<dbReference type="InterPro" id="IPR003661">
    <property type="entry name" value="HisK_dim/P_dom"/>
</dbReference>
<feature type="domain" description="PAC" evidence="11">
    <location>
        <begin position="202"/>
        <end position="255"/>
    </location>
</feature>
<protein>
    <recommendedName>
        <fullName evidence="2">histidine kinase</fullName>
        <ecNumber evidence="2">2.7.13.3</ecNumber>
    </recommendedName>
</protein>
<dbReference type="RefSeq" id="WP_013419160.1">
    <property type="nucleotide sequence ID" value="NC_014664.1"/>
</dbReference>
<dbReference type="Pfam" id="PF08447">
    <property type="entry name" value="PAS_3"/>
    <property type="match status" value="2"/>
</dbReference>
<dbReference type="EMBL" id="CP002292">
    <property type="protein sequence ID" value="ADP70764.1"/>
    <property type="molecule type" value="Genomic_DNA"/>
</dbReference>
<evidence type="ECO:0000256" key="6">
    <source>
        <dbReference type="PROSITE-ProRule" id="PRU00169"/>
    </source>
</evidence>
<dbReference type="InterPro" id="IPR001610">
    <property type="entry name" value="PAC"/>
</dbReference>
<dbReference type="PANTHER" id="PTHR43304:SF1">
    <property type="entry name" value="PAC DOMAIN-CONTAINING PROTEIN"/>
    <property type="match status" value="1"/>
</dbReference>
<evidence type="ECO:0000259" key="9">
    <source>
        <dbReference type="PROSITE" id="PS50110"/>
    </source>
</evidence>
<proteinExistence type="predicted"/>
<dbReference type="InterPro" id="IPR001789">
    <property type="entry name" value="Sig_transdc_resp-reg_receiver"/>
</dbReference>
<dbReference type="PROSITE" id="PS50113">
    <property type="entry name" value="PAC"/>
    <property type="match status" value="2"/>
</dbReference>
<dbReference type="Gene3D" id="3.40.50.2300">
    <property type="match status" value="1"/>
</dbReference>
<dbReference type="PROSITE" id="PS50109">
    <property type="entry name" value="HIS_KIN"/>
    <property type="match status" value="1"/>
</dbReference>
<reference evidence="13" key="1">
    <citation type="journal article" date="2011" name="J. Bacteriol.">
        <title>Genome sequences of eight morphologically diverse alphaproteobacteria.</title>
        <authorList>
            <consortium name="US DOE Joint Genome Institute"/>
            <person name="Brown P.J."/>
            <person name="Kysela D.T."/>
            <person name="Buechlein A."/>
            <person name="Hemmerich C."/>
            <person name="Brun Y.V."/>
        </authorList>
    </citation>
    <scope>NUCLEOTIDE SEQUENCE [LARGE SCALE GENOMIC DNA]</scope>
    <source>
        <strain evidence="13">ATCC 17100 / ATH 3.1.1 / DSM 162 / LMG 4299</strain>
    </source>
</reference>
<dbReference type="Pfam" id="PF00072">
    <property type="entry name" value="Response_reg"/>
    <property type="match status" value="1"/>
</dbReference>
<evidence type="ECO:0000256" key="3">
    <source>
        <dbReference type="ARBA" id="ARBA00022553"/>
    </source>
</evidence>
<dbReference type="SMART" id="SM00388">
    <property type="entry name" value="HisKA"/>
    <property type="match status" value="1"/>
</dbReference>
<dbReference type="PANTHER" id="PTHR43304">
    <property type="entry name" value="PHYTOCHROME-LIKE PROTEIN CPH1"/>
    <property type="match status" value="1"/>
</dbReference>
<dbReference type="InterPro" id="IPR003594">
    <property type="entry name" value="HATPase_dom"/>
</dbReference>
<feature type="domain" description="PAS" evidence="10">
    <location>
        <begin position="256"/>
        <end position="326"/>
    </location>
</feature>
<comment type="catalytic activity">
    <reaction evidence="1">
        <text>ATP + protein L-histidine = ADP + protein N-phospho-L-histidine.</text>
        <dbReference type="EC" id="2.7.13.3"/>
    </reaction>
</comment>
<dbReference type="InterPro" id="IPR036890">
    <property type="entry name" value="HATPase_C_sf"/>
</dbReference>
<dbReference type="SUPFAM" id="SSF55785">
    <property type="entry name" value="PYP-like sensor domain (PAS domain)"/>
    <property type="match status" value="2"/>
</dbReference>
<dbReference type="InterPro" id="IPR000014">
    <property type="entry name" value="PAS"/>
</dbReference>
<evidence type="ECO:0000256" key="5">
    <source>
        <dbReference type="ARBA" id="ARBA00022777"/>
    </source>
</evidence>
<dbReference type="Gene3D" id="3.30.565.10">
    <property type="entry name" value="Histidine kinase-like ATPase, C-terminal domain"/>
    <property type="match status" value="1"/>
</dbReference>
<dbReference type="PROSITE" id="PS50112">
    <property type="entry name" value="PAS"/>
    <property type="match status" value="1"/>
</dbReference>
<dbReference type="InterPro" id="IPR036097">
    <property type="entry name" value="HisK_dim/P_sf"/>
</dbReference>
<keyword evidence="7" id="KW-0175">Coiled coil</keyword>
<dbReference type="KEGG" id="rva:Rvan_1512"/>
<evidence type="ECO:0000256" key="2">
    <source>
        <dbReference type="ARBA" id="ARBA00012438"/>
    </source>
</evidence>
<feature type="domain" description="Response regulatory" evidence="9">
    <location>
        <begin position="659"/>
        <end position="769"/>
    </location>
</feature>
<dbReference type="HOGENOM" id="CLU_000445_114_51_5"/>
<evidence type="ECO:0000259" key="8">
    <source>
        <dbReference type="PROSITE" id="PS50109"/>
    </source>
</evidence>
<feature type="domain" description="Histidine kinase" evidence="8">
    <location>
        <begin position="419"/>
        <end position="638"/>
    </location>
</feature>